<dbReference type="PROSITE" id="PS50096">
    <property type="entry name" value="IQ"/>
    <property type="match status" value="2"/>
</dbReference>
<dbReference type="Gene3D" id="1.20.5.190">
    <property type="match status" value="1"/>
</dbReference>
<dbReference type="PANTHER" id="PTHR11200:SF275">
    <property type="entry name" value="LD06095P"/>
    <property type="match status" value="1"/>
</dbReference>
<feature type="compositionally biased region" description="Basic and acidic residues" evidence="1">
    <location>
        <begin position="78"/>
        <end position="92"/>
    </location>
</feature>
<dbReference type="InterPro" id="IPR000048">
    <property type="entry name" value="IQ_motif_EF-hand-BS"/>
</dbReference>
<protein>
    <submittedName>
        <fullName evidence="3">Inositol polyphosphate 5-phosphatase</fullName>
    </submittedName>
</protein>
<feature type="region of interest" description="Disordered" evidence="1">
    <location>
        <begin position="882"/>
        <end position="912"/>
    </location>
</feature>
<dbReference type="GO" id="GO:0046856">
    <property type="term" value="P:phosphatidylinositol dephosphorylation"/>
    <property type="evidence" value="ECO:0007669"/>
    <property type="project" value="InterPro"/>
</dbReference>
<evidence type="ECO:0000256" key="1">
    <source>
        <dbReference type="SAM" id="MobiDB-lite"/>
    </source>
</evidence>
<dbReference type="Pfam" id="PF22669">
    <property type="entry name" value="Exo_endo_phos2"/>
    <property type="match status" value="1"/>
</dbReference>
<dbReference type="EMBL" id="NBNE01000208">
    <property type="protein sequence ID" value="OWZ21598.1"/>
    <property type="molecule type" value="Genomic_DNA"/>
</dbReference>
<dbReference type="InterPro" id="IPR046985">
    <property type="entry name" value="IP5"/>
</dbReference>
<feature type="region of interest" description="Disordered" evidence="1">
    <location>
        <begin position="335"/>
        <end position="393"/>
    </location>
</feature>
<feature type="domain" description="Inositol polyphosphate-related phosphatase" evidence="2">
    <location>
        <begin position="545"/>
        <end position="882"/>
    </location>
</feature>
<gene>
    <name evidence="3" type="ORF">PHMEG_0003837</name>
</gene>
<dbReference type="GO" id="GO:0004439">
    <property type="term" value="F:phosphatidylinositol-4,5-bisphosphate 5-phosphatase activity"/>
    <property type="evidence" value="ECO:0007669"/>
    <property type="project" value="TreeGrafter"/>
</dbReference>
<dbReference type="OrthoDB" id="2248459at2759"/>
<dbReference type="Proteomes" id="UP000198211">
    <property type="component" value="Unassembled WGS sequence"/>
</dbReference>
<accession>A0A225WX34</accession>
<dbReference type="InterPro" id="IPR036691">
    <property type="entry name" value="Endo/exonu/phosph_ase_sf"/>
</dbReference>
<feature type="compositionally biased region" description="Low complexity" evidence="1">
    <location>
        <begin position="384"/>
        <end position="393"/>
    </location>
</feature>
<dbReference type="PANTHER" id="PTHR11200">
    <property type="entry name" value="INOSITOL 5-PHOSPHATASE"/>
    <property type="match status" value="1"/>
</dbReference>
<dbReference type="SMART" id="SM00015">
    <property type="entry name" value="IQ"/>
    <property type="match status" value="2"/>
</dbReference>
<name>A0A225WX34_9STRA</name>
<dbReference type="Gene3D" id="3.60.10.10">
    <property type="entry name" value="Endonuclease/exonuclease/phosphatase"/>
    <property type="match status" value="1"/>
</dbReference>
<comment type="caution">
    <text evidence="3">The sequence shown here is derived from an EMBL/GenBank/DDBJ whole genome shotgun (WGS) entry which is preliminary data.</text>
</comment>
<feature type="region of interest" description="Disordered" evidence="1">
    <location>
        <begin position="1"/>
        <end position="92"/>
    </location>
</feature>
<sequence length="912" mass="102466">MPRRANNRVGVEVVGSHSQKADDEPHADNVAESIDEGSAARCTKVSVSNPTMEAAKAQRQKELLRKKKAERRAHAKQRTAEKLKRHEEKKQKRELHLMLEQDVPVVEPKRQITQDDTSTSTLLRKKKAERHSRYTGDTEMLQEVRVLEARSSSRSLDDSLQHLSEEPISQWNTYSSTLEIVPKNPKPNYHHHNSANAAALTIQKALKKKFRECKTMFRQPPRIFAEEVVCPPAEIAASIPTCSENSSTPEVPSTVVDRLVAAIDPSSSTEGTATAPPSPERSTAIEPICIPPLKLPRAKSSTPPPRSPSSASSSSRSCSSCTCSDSGSYSYSCSCSSSCSSSSSSETTKSSRRCRSHTARSSQRRQDKSSRHTTRSTRGNTDRSSGPSLSLLPVSSQEAKNYDEMHHLMATRIQSTIRGYRGRERARQRQLELDQEIREEALYELQKEAVVKIQTRARGVLVRKKMPISDTERRRRRRKRREFTMSPPGSPQDHWEIEQGIYEDPGEIGEWPLEVDLELQDDWHDLNQLTTQGDSVTQTQFLSRGRLRVFCGTWNMHAKKPVDDLRLWIRLNKYHIVAIGSEECVNSIAKSVLFTSKKSWEDQLKSTVGEDYILVASHALTAIHNVVFVHSSVLPLLGNIQSDAVATGLGNQLGNKGGVGIAFSVGTTSFAFVNCHFEAHQRNVSRRNGNFHRINHELKLSPTVAGAQSPMNPVAVAPTPGSPMNDLHGLGRTSANRFSMGGASSSKRTVSELFDRVFWYGDLNYRINGTRRMVDTLLLRNQYDVLLANDQLQREMKAGNVFTHFKEGQLNFRPTYKFDKRSDVYDSSAKQRIPSWTDRVLYLSNNKAYDIELLSYRSQMSFRTSDHRPVCATFQVNFRATGRDESLQSPRQNSSDDKERANNVTSQACTIQ</sequence>
<feature type="compositionally biased region" description="Polar residues" evidence="1">
    <location>
        <begin position="902"/>
        <end position="912"/>
    </location>
</feature>
<dbReference type="SUPFAM" id="SSF56219">
    <property type="entry name" value="DNase I-like"/>
    <property type="match status" value="1"/>
</dbReference>
<feature type="region of interest" description="Disordered" evidence="1">
    <location>
        <begin position="264"/>
        <end position="319"/>
    </location>
</feature>
<dbReference type="SMART" id="SM00128">
    <property type="entry name" value="IPPc"/>
    <property type="match status" value="1"/>
</dbReference>
<reference evidence="4" key="1">
    <citation type="submission" date="2017-03" db="EMBL/GenBank/DDBJ databases">
        <title>Phytopthora megakarya and P. palmivora, two closely related causual agents of cacao black pod achieved similar genome size and gene model numbers by different mechanisms.</title>
        <authorList>
            <person name="Ali S."/>
            <person name="Shao J."/>
            <person name="Larry D.J."/>
            <person name="Kronmiller B."/>
            <person name="Shen D."/>
            <person name="Strem M.D."/>
            <person name="Melnick R.L."/>
            <person name="Guiltinan M.J."/>
            <person name="Tyler B.M."/>
            <person name="Meinhardt L.W."/>
            <person name="Bailey B.A."/>
        </authorList>
    </citation>
    <scope>NUCLEOTIDE SEQUENCE [LARGE SCALE GENOMIC DNA]</scope>
    <source>
        <strain evidence="4">zdho120</strain>
    </source>
</reference>
<dbReference type="STRING" id="4795.A0A225WX34"/>
<feature type="compositionally biased region" description="Basic and acidic residues" evidence="1">
    <location>
        <begin position="19"/>
        <end position="29"/>
    </location>
</feature>
<evidence type="ECO:0000313" key="4">
    <source>
        <dbReference type="Proteomes" id="UP000198211"/>
    </source>
</evidence>
<feature type="region of interest" description="Disordered" evidence="1">
    <location>
        <begin position="468"/>
        <end position="495"/>
    </location>
</feature>
<feature type="compositionally biased region" description="Low complexity" evidence="1">
    <location>
        <begin position="308"/>
        <end position="319"/>
    </location>
</feature>
<feature type="region of interest" description="Disordered" evidence="1">
    <location>
        <begin position="111"/>
        <end position="133"/>
    </location>
</feature>
<keyword evidence="4" id="KW-1185">Reference proteome</keyword>
<feature type="compositionally biased region" description="Low complexity" evidence="1">
    <location>
        <begin position="335"/>
        <end position="348"/>
    </location>
</feature>
<evidence type="ECO:0000259" key="2">
    <source>
        <dbReference type="SMART" id="SM00128"/>
    </source>
</evidence>
<organism evidence="3 4">
    <name type="scientific">Phytophthora megakarya</name>
    <dbReference type="NCBI Taxonomy" id="4795"/>
    <lineage>
        <taxon>Eukaryota</taxon>
        <taxon>Sar</taxon>
        <taxon>Stramenopiles</taxon>
        <taxon>Oomycota</taxon>
        <taxon>Peronosporomycetes</taxon>
        <taxon>Peronosporales</taxon>
        <taxon>Peronosporaceae</taxon>
        <taxon>Phytophthora</taxon>
    </lineage>
</organism>
<proteinExistence type="predicted"/>
<dbReference type="AlphaFoldDB" id="A0A225WX34"/>
<evidence type="ECO:0000313" key="3">
    <source>
        <dbReference type="EMBL" id="OWZ21598.1"/>
    </source>
</evidence>
<feature type="compositionally biased region" description="Basic residues" evidence="1">
    <location>
        <begin position="64"/>
        <end position="77"/>
    </location>
</feature>
<dbReference type="InterPro" id="IPR000300">
    <property type="entry name" value="IPPc"/>
</dbReference>